<dbReference type="PROSITE" id="PS51643">
    <property type="entry name" value="HD_CAS3"/>
    <property type="match status" value="1"/>
</dbReference>
<dbReference type="PANTHER" id="PTHR47959">
    <property type="entry name" value="ATP-DEPENDENT RNA HELICASE RHLE-RELATED"/>
    <property type="match status" value="1"/>
</dbReference>
<keyword evidence="8" id="KW-0067">ATP-binding</keyword>
<dbReference type="InterPro" id="IPR038257">
    <property type="entry name" value="CRISPR-assoc_Cas3_HD_sf"/>
</dbReference>
<evidence type="ECO:0000256" key="5">
    <source>
        <dbReference type="ARBA" id="ARBA00022741"/>
    </source>
</evidence>
<dbReference type="PANTHER" id="PTHR47959:SF16">
    <property type="entry name" value="CRISPR-ASSOCIATED NUCLEASE_HELICASE CAS3-RELATED"/>
    <property type="match status" value="1"/>
</dbReference>
<dbReference type="PROSITE" id="PS51194">
    <property type="entry name" value="HELICASE_CTER"/>
    <property type="match status" value="1"/>
</dbReference>
<evidence type="ECO:0000313" key="15">
    <source>
        <dbReference type="Proteomes" id="UP000657177"/>
    </source>
</evidence>
<evidence type="ECO:0000256" key="2">
    <source>
        <dbReference type="ARBA" id="ARBA00009046"/>
    </source>
</evidence>
<dbReference type="GO" id="GO:0004518">
    <property type="term" value="F:nuclease activity"/>
    <property type="evidence" value="ECO:0007669"/>
    <property type="project" value="UniProtKB-KW"/>
</dbReference>
<comment type="similarity">
    <text evidence="2">In the central section; belongs to the CRISPR-associated helicase Cas3 family.</text>
</comment>
<evidence type="ECO:0000256" key="10">
    <source>
        <dbReference type="ARBA" id="ARBA00038437"/>
    </source>
</evidence>
<keyword evidence="7" id="KW-0347">Helicase</keyword>
<dbReference type="InterPro" id="IPR011545">
    <property type="entry name" value="DEAD/DEAH_box_helicase_dom"/>
</dbReference>
<dbReference type="Gene3D" id="3.40.50.300">
    <property type="entry name" value="P-loop containing nucleotide triphosphate hydrolases"/>
    <property type="match status" value="2"/>
</dbReference>
<evidence type="ECO:0000259" key="13">
    <source>
        <dbReference type="PROSITE" id="PS51643"/>
    </source>
</evidence>
<dbReference type="PROSITE" id="PS51192">
    <property type="entry name" value="HELICASE_ATP_BIND_1"/>
    <property type="match status" value="1"/>
</dbReference>
<dbReference type="NCBIfam" id="TIGR01587">
    <property type="entry name" value="cas3_core"/>
    <property type="match status" value="1"/>
</dbReference>
<evidence type="ECO:0000256" key="7">
    <source>
        <dbReference type="ARBA" id="ARBA00022806"/>
    </source>
</evidence>
<evidence type="ECO:0000259" key="12">
    <source>
        <dbReference type="PROSITE" id="PS51194"/>
    </source>
</evidence>
<keyword evidence="6" id="KW-0378">Hydrolase</keyword>
<feature type="domain" description="HD Cas3-type" evidence="13">
    <location>
        <begin position="5"/>
        <end position="220"/>
    </location>
</feature>
<dbReference type="Proteomes" id="UP000657177">
    <property type="component" value="Unassembled WGS sequence"/>
</dbReference>
<dbReference type="InterPro" id="IPR006474">
    <property type="entry name" value="Helicase_Cas3_CRISPR-ass_core"/>
</dbReference>
<comment type="similarity">
    <text evidence="10">Belongs to the DEAD box helicase family.</text>
</comment>
<keyword evidence="15" id="KW-1185">Reference proteome</keyword>
<feature type="domain" description="Helicase ATP-binding" evidence="11">
    <location>
        <begin position="261"/>
        <end position="450"/>
    </location>
</feature>
<dbReference type="SUPFAM" id="SSF52540">
    <property type="entry name" value="P-loop containing nucleoside triphosphate hydrolases"/>
    <property type="match status" value="1"/>
</dbReference>
<comment type="caution">
    <text evidence="14">The sequence shown here is derived from an EMBL/GenBank/DDBJ whole genome shotgun (WGS) entry which is preliminary data.</text>
</comment>
<dbReference type="EMBL" id="JAAKDE010000018">
    <property type="protein sequence ID" value="MBA2133693.1"/>
    <property type="molecule type" value="Genomic_DNA"/>
</dbReference>
<dbReference type="GO" id="GO:0051607">
    <property type="term" value="P:defense response to virus"/>
    <property type="evidence" value="ECO:0007669"/>
    <property type="project" value="UniProtKB-KW"/>
</dbReference>
<dbReference type="GO" id="GO:0016787">
    <property type="term" value="F:hydrolase activity"/>
    <property type="evidence" value="ECO:0007669"/>
    <property type="project" value="UniProtKB-KW"/>
</dbReference>
<dbReference type="Gene3D" id="1.10.3210.30">
    <property type="match status" value="1"/>
</dbReference>
<dbReference type="InterPro" id="IPR014001">
    <property type="entry name" value="Helicase_ATP-bd"/>
</dbReference>
<dbReference type="GO" id="GO:0003676">
    <property type="term" value="F:nucleic acid binding"/>
    <property type="evidence" value="ECO:0007669"/>
    <property type="project" value="InterPro"/>
</dbReference>
<dbReference type="InterPro" id="IPR050079">
    <property type="entry name" value="DEAD_box_RNA_helicase"/>
</dbReference>
<keyword evidence="3" id="KW-0540">Nuclease</keyword>
<dbReference type="Pfam" id="PF00270">
    <property type="entry name" value="DEAD"/>
    <property type="match status" value="1"/>
</dbReference>
<dbReference type="InterPro" id="IPR027417">
    <property type="entry name" value="P-loop_NTPase"/>
</dbReference>
<evidence type="ECO:0000256" key="1">
    <source>
        <dbReference type="ARBA" id="ARBA00006847"/>
    </source>
</evidence>
<evidence type="ECO:0000313" key="14">
    <source>
        <dbReference type="EMBL" id="MBA2133693.1"/>
    </source>
</evidence>
<dbReference type="InterPro" id="IPR001650">
    <property type="entry name" value="Helicase_C-like"/>
</dbReference>
<dbReference type="GO" id="GO:0046872">
    <property type="term" value="F:metal ion binding"/>
    <property type="evidence" value="ECO:0007669"/>
    <property type="project" value="UniProtKB-KW"/>
</dbReference>
<dbReference type="RefSeq" id="WP_181340162.1">
    <property type="nucleotide sequence ID" value="NZ_JAAKDE010000018.1"/>
</dbReference>
<evidence type="ECO:0000256" key="6">
    <source>
        <dbReference type="ARBA" id="ARBA00022801"/>
    </source>
</evidence>
<dbReference type="InterPro" id="IPR054712">
    <property type="entry name" value="Cas3-like_dom"/>
</dbReference>
<dbReference type="AlphaFoldDB" id="A0A8J6I1T0"/>
<dbReference type="Pfam" id="PF22590">
    <property type="entry name" value="Cas3-like_C_2"/>
    <property type="match status" value="1"/>
</dbReference>
<reference evidence="14" key="1">
    <citation type="submission" date="2020-06" db="EMBL/GenBank/DDBJ databases">
        <title>Novel chitinolytic bacterium.</title>
        <authorList>
            <person name="Ungkulpasvich U."/>
            <person name="Kosugi A."/>
            <person name="Uke A."/>
        </authorList>
    </citation>
    <scope>NUCLEOTIDE SEQUENCE</scope>
    <source>
        <strain evidence="14">UUS1-1</strain>
    </source>
</reference>
<keyword evidence="9" id="KW-0051">Antiviral defense</keyword>
<dbReference type="Pfam" id="PF18019">
    <property type="entry name" value="Cas3_HD"/>
    <property type="match status" value="1"/>
</dbReference>
<sequence>MTIYYAKPDQTYEEHLEVVYKAWKEVVEYKRPLIERLSNKYGFSVERFLKGSLMTVVLHDIGKNIEPFQKMMAAIREKTKFDRRKNYRHELISLNFAFEAWKELNKESKYSVFPLEVLAVAGHHLPVEFTFSSFQREKVAAPPLPYLDGIQEAITLAKEFFAREGWYFPCLSERFAKMNGLKGLFKLLECLPQLLPKNEYDRERTLFVLIKGILIYADWLGSSKTKVSYSISASKDHIIEVLKKRCQEKNIKFNGLSLFQQKLSEQEGDVIAVAPTGSGKTEASILWAVKNSRAMGGAKIIYLLPTKATANSIWSRLCAFFGEENVGLTHSSANLIFESEVDNETTSGSEEKRNLLFDQSFIRPVTVGTVDQLLTSGFNSGKWVLKEINAANSVIILDEIHAYDGWTLGLIVSMISHFAQLGARFLLMSATMPESIISLFQKVLPSSTVFKDTELLDKERSKYFTKDKFIEEDIAEIKEAVKKGHRILVVVNTVEKCQTLAKEFEAYDAICYHSRFIAKDRKAIEESFERARLVIATQVVEVSLDIDFDWLFTECAPPDALVQRAGRVNRRRDPERDSRVLIYKADAKAEKMYNPINAPDLLEKSFAEFKQASSDLNEKDLLTIVESVYKDYPVEEREGFSEALTQYEQSQKTRLAILDNISPRNEYERTRMEKYETVTVIPYCFFAEVCKSSPRERKWYEVRIPYWYARRHSRLHEGVLFCDLTYDSKYGAFLKPQDRS</sequence>
<keyword evidence="4" id="KW-0479">Metal-binding</keyword>
<evidence type="ECO:0000256" key="4">
    <source>
        <dbReference type="ARBA" id="ARBA00022723"/>
    </source>
</evidence>
<dbReference type="CDD" id="cd09641">
    <property type="entry name" value="Cas3''_I"/>
    <property type="match status" value="1"/>
</dbReference>
<evidence type="ECO:0000256" key="9">
    <source>
        <dbReference type="ARBA" id="ARBA00023118"/>
    </source>
</evidence>
<dbReference type="NCBIfam" id="TIGR01596">
    <property type="entry name" value="cas3_HD"/>
    <property type="match status" value="1"/>
</dbReference>
<dbReference type="GO" id="GO:0005524">
    <property type="term" value="F:ATP binding"/>
    <property type="evidence" value="ECO:0007669"/>
    <property type="project" value="UniProtKB-KW"/>
</dbReference>
<gene>
    <name evidence="14" type="primary">cas3</name>
    <name evidence="14" type="ORF">G5B42_09105</name>
</gene>
<evidence type="ECO:0000259" key="11">
    <source>
        <dbReference type="PROSITE" id="PS51192"/>
    </source>
</evidence>
<dbReference type="GO" id="GO:0003724">
    <property type="term" value="F:RNA helicase activity"/>
    <property type="evidence" value="ECO:0007669"/>
    <property type="project" value="TreeGrafter"/>
</dbReference>
<comment type="similarity">
    <text evidence="1">In the N-terminal section; belongs to the CRISPR-associated nuclease Cas3-HD family.</text>
</comment>
<feature type="domain" description="Helicase C-terminal" evidence="12">
    <location>
        <begin position="469"/>
        <end position="617"/>
    </location>
</feature>
<dbReference type="GO" id="GO:0005829">
    <property type="term" value="C:cytosol"/>
    <property type="evidence" value="ECO:0007669"/>
    <property type="project" value="TreeGrafter"/>
</dbReference>
<organism evidence="14 15">
    <name type="scientific">Capillibacterium thermochitinicola</name>
    <dbReference type="NCBI Taxonomy" id="2699427"/>
    <lineage>
        <taxon>Bacteria</taxon>
        <taxon>Bacillati</taxon>
        <taxon>Bacillota</taxon>
        <taxon>Capillibacterium</taxon>
    </lineage>
</organism>
<accession>A0A8J6I1T0</accession>
<evidence type="ECO:0000256" key="8">
    <source>
        <dbReference type="ARBA" id="ARBA00022840"/>
    </source>
</evidence>
<dbReference type="SMART" id="SM00490">
    <property type="entry name" value="HELICc"/>
    <property type="match status" value="1"/>
</dbReference>
<protein>
    <submittedName>
        <fullName evidence="14">CRISPR-associated helicase Cas3</fullName>
    </submittedName>
</protein>
<dbReference type="SMART" id="SM00487">
    <property type="entry name" value="DEXDc"/>
    <property type="match status" value="1"/>
</dbReference>
<name>A0A8J6I1T0_9FIRM</name>
<dbReference type="InterPro" id="IPR006483">
    <property type="entry name" value="CRISPR-assoc_Cas3_HD"/>
</dbReference>
<keyword evidence="5" id="KW-0547">Nucleotide-binding</keyword>
<evidence type="ECO:0000256" key="3">
    <source>
        <dbReference type="ARBA" id="ARBA00022722"/>
    </source>
</evidence>
<proteinExistence type="inferred from homology"/>